<reference evidence="3" key="1">
    <citation type="journal article" date="2019" name="Int. J. Syst. Evol. Microbiol.">
        <title>The Global Catalogue of Microorganisms (GCM) 10K type strain sequencing project: providing services to taxonomists for standard genome sequencing and annotation.</title>
        <authorList>
            <consortium name="The Broad Institute Genomics Platform"/>
            <consortium name="The Broad Institute Genome Sequencing Center for Infectious Disease"/>
            <person name="Wu L."/>
            <person name="Ma J."/>
        </authorList>
    </citation>
    <scope>NUCLEOTIDE SEQUENCE [LARGE SCALE GENOMIC DNA]</scope>
    <source>
        <strain evidence="3">CCUG 62974</strain>
    </source>
</reference>
<sequence length="250" mass="26416">MWTTDDIPDLSGSTALVTGTSSGIGLPTALHLARRGARVVMTARDRVRGRAALETVRAAVPGGRVELRSLDLADLASVRALADGVDGPLDLLVNNAGVAMIPRRTTADGFEAQFGTNHLGHFALTGLLLPRLLAGRAARVVTVSSDVHAMGRIDFDDLGLENGYRRLGSYARSKLANLLFTLELQRLAGDRLLSLAVHPGPTATSIIRPGVFTRPVTAFMRLALKPPERGALPSLYAATHHGVTGGMYVG</sequence>
<dbReference type="SUPFAM" id="SSF51735">
    <property type="entry name" value="NAD(P)-binding Rossmann-fold domains"/>
    <property type="match status" value="1"/>
</dbReference>
<feature type="non-terminal residue" evidence="2">
    <location>
        <position position="250"/>
    </location>
</feature>
<gene>
    <name evidence="2" type="ORF">ACFQ08_32175</name>
</gene>
<organism evidence="2 3">
    <name type="scientific">Streptosporangium algeriense</name>
    <dbReference type="NCBI Taxonomy" id="1682748"/>
    <lineage>
        <taxon>Bacteria</taxon>
        <taxon>Bacillati</taxon>
        <taxon>Actinomycetota</taxon>
        <taxon>Actinomycetes</taxon>
        <taxon>Streptosporangiales</taxon>
        <taxon>Streptosporangiaceae</taxon>
        <taxon>Streptosporangium</taxon>
    </lineage>
</organism>
<name>A0ABW3E1S2_9ACTN</name>
<dbReference type="NCBIfam" id="NF004846">
    <property type="entry name" value="PRK06197.1"/>
    <property type="match status" value="1"/>
</dbReference>
<dbReference type="InterPro" id="IPR036291">
    <property type="entry name" value="NAD(P)-bd_dom_sf"/>
</dbReference>
<accession>A0ABW3E1S2</accession>
<dbReference type="InterPro" id="IPR002347">
    <property type="entry name" value="SDR_fam"/>
</dbReference>
<dbReference type="Proteomes" id="UP001597024">
    <property type="component" value="Unassembled WGS sequence"/>
</dbReference>
<dbReference type="PANTHER" id="PTHR43157">
    <property type="entry name" value="PHOSPHATIDYLINOSITOL-GLYCAN BIOSYNTHESIS CLASS F PROTEIN-RELATED"/>
    <property type="match status" value="1"/>
</dbReference>
<comment type="caution">
    <text evidence="2">The sequence shown here is derived from an EMBL/GenBank/DDBJ whole genome shotgun (WGS) entry which is preliminary data.</text>
</comment>
<dbReference type="Pfam" id="PF00106">
    <property type="entry name" value="adh_short"/>
    <property type="match status" value="1"/>
</dbReference>
<protein>
    <submittedName>
        <fullName evidence="2">Oxidoreductase</fullName>
    </submittedName>
</protein>
<dbReference type="PRINTS" id="PR00081">
    <property type="entry name" value="GDHRDH"/>
</dbReference>
<evidence type="ECO:0000256" key="1">
    <source>
        <dbReference type="ARBA" id="ARBA00023002"/>
    </source>
</evidence>
<evidence type="ECO:0000313" key="3">
    <source>
        <dbReference type="Proteomes" id="UP001597024"/>
    </source>
</evidence>
<proteinExistence type="predicted"/>
<dbReference type="EMBL" id="JBHTHX010001713">
    <property type="protein sequence ID" value="MFD0889216.1"/>
    <property type="molecule type" value="Genomic_DNA"/>
</dbReference>
<evidence type="ECO:0000313" key="2">
    <source>
        <dbReference type="EMBL" id="MFD0889216.1"/>
    </source>
</evidence>
<keyword evidence="1" id="KW-0560">Oxidoreductase</keyword>
<dbReference type="PANTHER" id="PTHR43157:SF31">
    <property type="entry name" value="PHOSPHATIDYLINOSITOL-GLYCAN BIOSYNTHESIS CLASS F PROTEIN"/>
    <property type="match status" value="1"/>
</dbReference>
<keyword evidence="3" id="KW-1185">Reference proteome</keyword>
<dbReference type="Gene3D" id="3.40.50.720">
    <property type="entry name" value="NAD(P)-binding Rossmann-like Domain"/>
    <property type="match status" value="1"/>
</dbReference>